<evidence type="ECO:0000313" key="2">
    <source>
        <dbReference type="Proteomes" id="UP000063308"/>
    </source>
</evidence>
<dbReference type="EMBL" id="AP014685">
    <property type="protein sequence ID" value="BAR61119.1"/>
    <property type="molecule type" value="Genomic_DNA"/>
</dbReference>
<organism evidence="1 2">
    <name type="scientific">Bradyrhizobium diazoefficiens</name>
    <dbReference type="NCBI Taxonomy" id="1355477"/>
    <lineage>
        <taxon>Bacteria</taxon>
        <taxon>Pseudomonadati</taxon>
        <taxon>Pseudomonadota</taxon>
        <taxon>Alphaproteobacteria</taxon>
        <taxon>Hyphomicrobiales</taxon>
        <taxon>Nitrobacteraceae</taxon>
        <taxon>Bradyrhizobium</taxon>
    </lineage>
</organism>
<evidence type="ECO:0000313" key="1">
    <source>
        <dbReference type="EMBL" id="BAR61119.1"/>
    </source>
</evidence>
<dbReference type="Proteomes" id="UP000063308">
    <property type="component" value="Chromosome"/>
</dbReference>
<protein>
    <submittedName>
        <fullName evidence="1">Uncharacterized protein</fullName>
    </submittedName>
</protein>
<gene>
    <name evidence="1" type="ORF">NK6_7968</name>
</gene>
<accession>A0A0E4BVQ9</accession>
<reference evidence="1 2" key="1">
    <citation type="submission" date="2014-11" db="EMBL/GenBank/DDBJ databases">
        <title>Symbiosis island explosion on the genome of extra-slow-growing strains of soybean bradyrhizobia with massive insertion sequences.</title>
        <authorList>
            <person name="Iida T."/>
            <person name="Minamisawa K."/>
        </authorList>
    </citation>
    <scope>NUCLEOTIDE SEQUENCE [LARGE SCALE GENOMIC DNA]</scope>
    <source>
        <strain evidence="1 2">NK6</strain>
    </source>
</reference>
<name>A0A0E4BVQ9_9BRAD</name>
<dbReference type="AlphaFoldDB" id="A0A0E4BVQ9"/>
<sequence>MFYLPIIIFNAMLEAITKQKNVPVSIDEPPSFD</sequence>
<proteinExistence type="predicted"/>